<keyword evidence="1" id="KW-1133">Transmembrane helix</keyword>
<keyword evidence="1" id="KW-0472">Membrane</keyword>
<dbReference type="Pfam" id="PF07885">
    <property type="entry name" value="Ion_trans_2"/>
    <property type="match status" value="1"/>
</dbReference>
<proteinExistence type="predicted"/>
<dbReference type="EMBL" id="WTYR01000001">
    <property type="protein sequence ID" value="MXP08590.1"/>
    <property type="molecule type" value="Genomic_DNA"/>
</dbReference>
<protein>
    <submittedName>
        <fullName evidence="3">Two pore domain potassium channel family protein</fullName>
    </submittedName>
</protein>
<reference evidence="3 4" key="1">
    <citation type="submission" date="2019-12" db="EMBL/GenBank/DDBJ databases">
        <title>Genomic-based taxomic classification of the family Erythrobacteraceae.</title>
        <authorList>
            <person name="Xu L."/>
        </authorList>
    </citation>
    <scope>NUCLEOTIDE SEQUENCE [LARGE SCALE GENOMIC DNA]</scope>
    <source>
        <strain evidence="3 4">LMG 29519</strain>
    </source>
</reference>
<dbReference type="GO" id="GO:0034220">
    <property type="term" value="P:monoatomic ion transmembrane transport"/>
    <property type="evidence" value="ECO:0007669"/>
    <property type="project" value="UniProtKB-KW"/>
</dbReference>
<dbReference type="RefSeq" id="WP_160615132.1">
    <property type="nucleotide sequence ID" value="NZ_WTYR01000001.1"/>
</dbReference>
<keyword evidence="4" id="KW-1185">Reference proteome</keyword>
<evidence type="ECO:0000259" key="2">
    <source>
        <dbReference type="Pfam" id="PF07885"/>
    </source>
</evidence>
<evidence type="ECO:0000313" key="3">
    <source>
        <dbReference type="EMBL" id="MXP08590.1"/>
    </source>
</evidence>
<evidence type="ECO:0000313" key="4">
    <source>
        <dbReference type="Proteomes" id="UP000429229"/>
    </source>
</evidence>
<dbReference type="Proteomes" id="UP000429229">
    <property type="component" value="Unassembled WGS sequence"/>
</dbReference>
<gene>
    <name evidence="3" type="ORF">GRI68_00140</name>
</gene>
<organism evidence="3 4">
    <name type="scientific">Alteriqipengyuania halimionae</name>
    <dbReference type="NCBI Taxonomy" id="1926630"/>
    <lineage>
        <taxon>Bacteria</taxon>
        <taxon>Pseudomonadati</taxon>
        <taxon>Pseudomonadota</taxon>
        <taxon>Alphaproteobacteria</taxon>
        <taxon>Sphingomonadales</taxon>
        <taxon>Erythrobacteraceae</taxon>
        <taxon>Alteriqipengyuania</taxon>
    </lineage>
</organism>
<dbReference type="AlphaFoldDB" id="A0A6I4TY66"/>
<feature type="transmembrane region" description="Helical" evidence="1">
    <location>
        <begin position="20"/>
        <end position="42"/>
    </location>
</feature>
<keyword evidence="1" id="KW-0812">Transmembrane</keyword>
<keyword evidence="3" id="KW-0813">Transport</keyword>
<keyword evidence="3" id="KW-0406">Ion transport</keyword>
<evidence type="ECO:0000256" key="1">
    <source>
        <dbReference type="SAM" id="Phobius"/>
    </source>
</evidence>
<feature type="transmembrane region" description="Helical" evidence="1">
    <location>
        <begin position="145"/>
        <end position="164"/>
    </location>
</feature>
<feature type="domain" description="Potassium channel" evidence="2">
    <location>
        <begin position="95"/>
        <end position="164"/>
    </location>
</feature>
<dbReference type="OrthoDB" id="2974133at2"/>
<sequence>MDVGVEGGELFSLTPSMTSQLALSAVMVVVAVVIHGAGLFSLGNMLTREREVEVQDGENTTERRYRFEGYQPLSWRGGLVVVGVVLAIFALHFAEIWAFAFLYSAIDAVPDLDTAIYFSSIAYATLGFTDNYIDPSWRMIAASEGIIGVLLLGWSTAFFVRVLSQLEGRG</sequence>
<accession>A0A6I4TY66</accession>
<dbReference type="SUPFAM" id="SSF81324">
    <property type="entry name" value="Voltage-gated potassium channels"/>
    <property type="match status" value="1"/>
</dbReference>
<dbReference type="Gene3D" id="1.10.287.70">
    <property type="match status" value="1"/>
</dbReference>
<name>A0A6I4TY66_9SPHN</name>
<comment type="caution">
    <text evidence="3">The sequence shown here is derived from an EMBL/GenBank/DDBJ whole genome shotgun (WGS) entry which is preliminary data.</text>
</comment>
<dbReference type="InterPro" id="IPR013099">
    <property type="entry name" value="K_chnl_dom"/>
</dbReference>
<keyword evidence="3" id="KW-0407">Ion channel</keyword>
<feature type="transmembrane region" description="Helical" evidence="1">
    <location>
        <begin position="114"/>
        <end position="133"/>
    </location>
</feature>
<feature type="transmembrane region" description="Helical" evidence="1">
    <location>
        <begin position="73"/>
        <end position="94"/>
    </location>
</feature>